<sequence>MIRLGHYSCPKCCKENFGSGRFGTSIQCRCGAWISQTQTALNKVRHYWIVQIALTFGIATFFFALALFFRDLPKDPWGRFLSPVLQEPAVTVFIISYVGSYPA</sequence>
<dbReference type="RefSeq" id="WP_023494865.1">
    <property type="nucleotide sequence ID" value="NZ_AYLO01000068.1"/>
</dbReference>
<evidence type="ECO:0000256" key="1">
    <source>
        <dbReference type="SAM" id="Phobius"/>
    </source>
</evidence>
<dbReference type="AlphaFoldDB" id="V5C0X1"/>
<comment type="caution">
    <text evidence="2">The sequence shown here is derived from an EMBL/GenBank/DDBJ whole genome shotgun (WGS) entry which is preliminary data.</text>
</comment>
<evidence type="ECO:0000313" key="3">
    <source>
        <dbReference type="Proteomes" id="UP000017842"/>
    </source>
</evidence>
<gene>
    <name evidence="2" type="ORF">MGMO_71c00090</name>
</gene>
<protein>
    <submittedName>
        <fullName evidence="2">Uncharacterized protein</fullName>
    </submittedName>
</protein>
<accession>V5C0X1</accession>
<dbReference type="Proteomes" id="UP000017842">
    <property type="component" value="Unassembled WGS sequence"/>
</dbReference>
<dbReference type="EMBL" id="AYLO01000068">
    <property type="protein sequence ID" value="ESS72102.1"/>
    <property type="molecule type" value="Genomic_DNA"/>
</dbReference>
<dbReference type="STRING" id="1116472.MGMO_71c00090"/>
<evidence type="ECO:0000313" key="2">
    <source>
        <dbReference type="EMBL" id="ESS72102.1"/>
    </source>
</evidence>
<keyword evidence="1" id="KW-0812">Transmembrane</keyword>
<proteinExistence type="predicted"/>
<keyword evidence="1" id="KW-1133">Transmembrane helix</keyword>
<feature type="transmembrane region" description="Helical" evidence="1">
    <location>
        <begin position="48"/>
        <end position="69"/>
    </location>
</feature>
<organism evidence="2 3">
    <name type="scientific">Methyloglobulus morosus KoM1</name>
    <dbReference type="NCBI Taxonomy" id="1116472"/>
    <lineage>
        <taxon>Bacteria</taxon>
        <taxon>Pseudomonadati</taxon>
        <taxon>Pseudomonadota</taxon>
        <taxon>Gammaproteobacteria</taxon>
        <taxon>Methylococcales</taxon>
        <taxon>Methylococcaceae</taxon>
        <taxon>Methyloglobulus</taxon>
    </lineage>
</organism>
<keyword evidence="1" id="KW-0472">Membrane</keyword>
<keyword evidence="3" id="KW-1185">Reference proteome</keyword>
<name>V5C0X1_9GAMM</name>
<dbReference type="OrthoDB" id="9976188at2"/>
<reference evidence="2 3" key="1">
    <citation type="journal article" date="2013" name="Genome Announc.">
        <title>Draft Genome Sequence of the Methanotrophic Gammaproteobacterium Methyloglobulus morosus DSM 22980 Strain KoM1.</title>
        <authorList>
            <person name="Poehlein A."/>
            <person name="Deutzmann J.S."/>
            <person name="Daniel R."/>
            <person name="Simeonova D.D."/>
        </authorList>
    </citation>
    <scope>NUCLEOTIDE SEQUENCE [LARGE SCALE GENOMIC DNA]</scope>
    <source>
        <strain evidence="2 3">KoM1</strain>
    </source>
</reference>